<organism evidence="2 3">
    <name type="scientific">Glutamicibacter halophytocola</name>
    <dbReference type="NCBI Taxonomy" id="1933880"/>
    <lineage>
        <taxon>Bacteria</taxon>
        <taxon>Bacillati</taxon>
        <taxon>Actinomycetota</taxon>
        <taxon>Actinomycetes</taxon>
        <taxon>Micrococcales</taxon>
        <taxon>Micrococcaceae</taxon>
        <taxon>Glutamicibacter</taxon>
    </lineage>
</organism>
<evidence type="ECO:0000313" key="2">
    <source>
        <dbReference type="EMBL" id="UUX60154.1"/>
    </source>
</evidence>
<dbReference type="Proteomes" id="UP001060018">
    <property type="component" value="Chromosome"/>
</dbReference>
<dbReference type="RefSeq" id="WP_257746139.1">
    <property type="nucleotide sequence ID" value="NZ_CP102487.1"/>
</dbReference>
<protein>
    <recommendedName>
        <fullName evidence="4">DUF333 domain-containing protein</fullName>
    </recommendedName>
</protein>
<dbReference type="EMBL" id="CP102487">
    <property type="protein sequence ID" value="UUX60154.1"/>
    <property type="molecule type" value="Genomic_DNA"/>
</dbReference>
<gene>
    <name evidence="2" type="ORF">NUH22_05960</name>
</gene>
<name>A0AA94XUC3_9MICC</name>
<feature type="signal peptide" evidence="1">
    <location>
        <begin position="1"/>
        <end position="19"/>
    </location>
</feature>
<accession>A0AA94XUC3</accession>
<dbReference type="AlphaFoldDB" id="A0AA94XUC3"/>
<evidence type="ECO:0008006" key="4">
    <source>
        <dbReference type="Google" id="ProtNLM"/>
    </source>
</evidence>
<dbReference type="PROSITE" id="PS51257">
    <property type="entry name" value="PROKAR_LIPOPROTEIN"/>
    <property type="match status" value="1"/>
</dbReference>
<proteinExistence type="predicted"/>
<evidence type="ECO:0000256" key="1">
    <source>
        <dbReference type="SAM" id="SignalP"/>
    </source>
</evidence>
<feature type="chain" id="PRO_5041688695" description="DUF333 domain-containing protein" evidence="1">
    <location>
        <begin position="20"/>
        <end position="68"/>
    </location>
</feature>
<keyword evidence="1" id="KW-0732">Signal</keyword>
<reference evidence="2" key="1">
    <citation type="journal article" date="2022" name="Pest Manag. Sci.">
        <title>Glutamicibacter halophytocola-mediated host fitness of potato tuber moth on Solanaceae crops.</title>
        <authorList>
            <person name="Wang W."/>
            <person name="Xiao G."/>
            <person name="Du G."/>
            <person name="Chang L."/>
            <person name="Yang Y."/>
            <person name="Ye J."/>
            <person name="Chen B."/>
        </authorList>
    </citation>
    <scope>NUCLEOTIDE SEQUENCE</scope>
    <source>
        <strain evidence="2">S2</strain>
    </source>
</reference>
<sequence>MKKKLTALALVAVALTGCANGNPDPATGEPGSLYEENVTLRDGRELTCIVYARGYKGGVSCDWEGIDK</sequence>
<evidence type="ECO:0000313" key="3">
    <source>
        <dbReference type="Proteomes" id="UP001060018"/>
    </source>
</evidence>